<evidence type="ECO:0000259" key="2">
    <source>
        <dbReference type="PROSITE" id="PS50174"/>
    </source>
</evidence>
<dbReference type="GO" id="GO:0003676">
    <property type="term" value="F:nucleic acid binding"/>
    <property type="evidence" value="ECO:0007669"/>
    <property type="project" value="InterPro"/>
</dbReference>
<dbReference type="AlphaFoldDB" id="A0A1G4KE63"/>
<feature type="region of interest" description="Disordered" evidence="1">
    <location>
        <begin position="1"/>
        <end position="44"/>
    </location>
</feature>
<name>A0A1G4KE63_9SACH</name>
<sequence>MEKGRSQADGSSQKRRRKDNATEINSSKNAPLLFQKSTDDESSNLSKMNNEVMMIDDNAPKTTSKAGEAHASPSMMQKYGVGAKLLAKMGYVAGRGLGSEGKGIVNPIQAKIRPHGSGLGLLSDLGSREQDDYASSDDDVAVKNQIEFKAGQVLSESSYISEKIEKLKDLGLNDYSARLQSFLATATKSKMHLSALKNLLDDIIDISENLGNLDIRISALIEQELATKLASNELRLASKCITAVDMPLDNRLEIALGIRDHDLADKALSCLLAAEVSKNSSMDLLDTNNFLLASVVPVLQRFPSGTTYSEKGLNCSQSVLYDFFASKIVPCLEGFQISRESVDMVSSIFLEYDPLLSYLHCRDFLAEMYLARKLSASLETWSISVKSPTCPINWFFQFECFLPRNIVSVLLVMIEGKLKSFCYNWYHRESSFEVTDIIFIREALGEKTFYSVLETSFLPKFVTQLWDRYFDPLIELENHKEKEYSFYFFKKLKEYRLFFSDKVYEIITASIFNEINKVLYEWRLFSYQNFSEEASNWFRWFINLAYQSIESLEAKQIHASLSFIEFRDSAPLHNECYSIRDSLGLAKNEEKLTVQNIPSNKISVTFKDVVQEFCDEHGLLLQKLEGKFTDLPIRQLGAPSGEAVVPLFKIISPTKIREVALRGDVIWMKLDGVFRPVFLWELKALLAVKV</sequence>
<gene>
    <name evidence="3" type="ORF">LAMI_0H01838G</name>
</gene>
<dbReference type="PANTHER" id="PTHR23329">
    <property type="entry name" value="TUFTELIN-INTERACTING PROTEIN 11-RELATED"/>
    <property type="match status" value="1"/>
</dbReference>
<evidence type="ECO:0000313" key="4">
    <source>
        <dbReference type="Proteomes" id="UP000191024"/>
    </source>
</evidence>
<dbReference type="GO" id="GO:0000390">
    <property type="term" value="P:spliceosomal complex disassembly"/>
    <property type="evidence" value="ECO:0007669"/>
    <property type="project" value="InterPro"/>
</dbReference>
<evidence type="ECO:0000313" key="3">
    <source>
        <dbReference type="EMBL" id="SCV02676.1"/>
    </source>
</evidence>
<dbReference type="GO" id="GO:0071008">
    <property type="term" value="C:U2-type post-mRNA release spliceosomal complex"/>
    <property type="evidence" value="ECO:0007669"/>
    <property type="project" value="TreeGrafter"/>
</dbReference>
<keyword evidence="4" id="KW-1185">Reference proteome</keyword>
<evidence type="ECO:0000256" key="1">
    <source>
        <dbReference type="SAM" id="MobiDB-lite"/>
    </source>
</evidence>
<dbReference type="OrthoDB" id="4822at2759"/>
<dbReference type="InterPro" id="IPR045211">
    <property type="entry name" value="TFP11/STIP/Ntr1"/>
</dbReference>
<proteinExistence type="predicted"/>
<organism evidence="3 4">
    <name type="scientific">Lachancea mirantina</name>
    <dbReference type="NCBI Taxonomy" id="1230905"/>
    <lineage>
        <taxon>Eukaryota</taxon>
        <taxon>Fungi</taxon>
        <taxon>Dikarya</taxon>
        <taxon>Ascomycota</taxon>
        <taxon>Saccharomycotina</taxon>
        <taxon>Saccharomycetes</taxon>
        <taxon>Saccharomycetales</taxon>
        <taxon>Saccharomycetaceae</taxon>
        <taxon>Lachancea</taxon>
    </lineage>
</organism>
<dbReference type="EMBL" id="LT598468">
    <property type="protein sequence ID" value="SCV02676.1"/>
    <property type="molecule type" value="Genomic_DNA"/>
</dbReference>
<accession>A0A1G4KE63</accession>
<dbReference type="Proteomes" id="UP000191024">
    <property type="component" value="Chromosome H"/>
</dbReference>
<protein>
    <submittedName>
        <fullName evidence="3">LAMI_0H01838g1_1</fullName>
    </submittedName>
</protein>
<dbReference type="InterPro" id="IPR000467">
    <property type="entry name" value="G_patch_dom"/>
</dbReference>
<feature type="domain" description="G-patch" evidence="2">
    <location>
        <begin position="78"/>
        <end position="124"/>
    </location>
</feature>
<dbReference type="PROSITE" id="PS50174">
    <property type="entry name" value="G_PATCH"/>
    <property type="match status" value="1"/>
</dbReference>
<dbReference type="SMART" id="SM00443">
    <property type="entry name" value="G_patch"/>
    <property type="match status" value="1"/>
</dbReference>
<dbReference type="Pfam" id="PF01585">
    <property type="entry name" value="G-patch"/>
    <property type="match status" value="1"/>
</dbReference>
<dbReference type="PANTHER" id="PTHR23329:SF1">
    <property type="entry name" value="TUFTELIN-INTERACTING PROTEIN 11"/>
    <property type="match status" value="1"/>
</dbReference>
<reference evidence="4" key="1">
    <citation type="submission" date="2016-03" db="EMBL/GenBank/DDBJ databases">
        <authorList>
            <person name="Devillers H."/>
        </authorList>
    </citation>
    <scope>NUCLEOTIDE SEQUENCE [LARGE SCALE GENOMIC DNA]</scope>
</reference>
<dbReference type="STRING" id="1230905.A0A1G4KE63"/>